<evidence type="ECO:0000256" key="1">
    <source>
        <dbReference type="SAM" id="Phobius"/>
    </source>
</evidence>
<organism evidence="2">
    <name type="scientific">Rhizophora mucronata</name>
    <name type="common">Asiatic mangrove</name>
    <dbReference type="NCBI Taxonomy" id="61149"/>
    <lineage>
        <taxon>Eukaryota</taxon>
        <taxon>Viridiplantae</taxon>
        <taxon>Streptophyta</taxon>
        <taxon>Embryophyta</taxon>
        <taxon>Tracheophyta</taxon>
        <taxon>Spermatophyta</taxon>
        <taxon>Magnoliopsida</taxon>
        <taxon>eudicotyledons</taxon>
        <taxon>Gunneridae</taxon>
        <taxon>Pentapetalae</taxon>
        <taxon>rosids</taxon>
        <taxon>fabids</taxon>
        <taxon>Malpighiales</taxon>
        <taxon>Rhizophoraceae</taxon>
        <taxon>Rhizophora</taxon>
    </lineage>
</organism>
<keyword evidence="1" id="KW-0812">Transmembrane</keyword>
<proteinExistence type="predicted"/>
<protein>
    <submittedName>
        <fullName evidence="2">Uncharacterized protein</fullName>
    </submittedName>
</protein>
<evidence type="ECO:0000313" key="2">
    <source>
        <dbReference type="EMBL" id="MBW95605.1"/>
    </source>
</evidence>
<reference evidence="2" key="1">
    <citation type="submission" date="2018-02" db="EMBL/GenBank/DDBJ databases">
        <title>Rhizophora mucronata_Transcriptome.</title>
        <authorList>
            <person name="Meera S.P."/>
            <person name="Sreeshan A."/>
            <person name="Augustine A."/>
        </authorList>
    </citation>
    <scope>NUCLEOTIDE SEQUENCE</scope>
    <source>
        <tissue evidence="2">Leaf</tissue>
    </source>
</reference>
<dbReference type="AlphaFoldDB" id="A0A2P2JQ60"/>
<keyword evidence="1" id="KW-0472">Membrane</keyword>
<sequence>MTALSGLIRSVVIVACLLSSFMLRLPILLSLKHF</sequence>
<accession>A0A2P2JQ60</accession>
<feature type="transmembrane region" description="Helical" evidence="1">
    <location>
        <begin position="6"/>
        <end position="29"/>
    </location>
</feature>
<name>A0A2P2JQ60_RHIMU</name>
<keyword evidence="1" id="KW-1133">Transmembrane helix</keyword>
<dbReference type="EMBL" id="GGEC01015122">
    <property type="protein sequence ID" value="MBW95605.1"/>
    <property type="molecule type" value="Transcribed_RNA"/>
</dbReference>